<evidence type="ECO:0000313" key="4">
    <source>
        <dbReference type="Proteomes" id="UP000290289"/>
    </source>
</evidence>
<keyword evidence="2" id="KW-1133">Transmembrane helix</keyword>
<gene>
    <name evidence="3" type="ORF">DVH24_041673</name>
</gene>
<feature type="transmembrane region" description="Helical" evidence="2">
    <location>
        <begin position="173"/>
        <end position="192"/>
    </location>
</feature>
<keyword evidence="2" id="KW-0472">Membrane</keyword>
<reference evidence="3 4" key="1">
    <citation type="submission" date="2018-10" db="EMBL/GenBank/DDBJ databases">
        <title>A high-quality apple genome assembly.</title>
        <authorList>
            <person name="Hu J."/>
        </authorList>
    </citation>
    <scope>NUCLEOTIDE SEQUENCE [LARGE SCALE GENOMIC DNA]</scope>
    <source>
        <strain evidence="4">cv. HFTH1</strain>
        <tissue evidence="3">Young leaf</tissue>
    </source>
</reference>
<organism evidence="3 4">
    <name type="scientific">Malus domestica</name>
    <name type="common">Apple</name>
    <name type="synonym">Pyrus malus</name>
    <dbReference type="NCBI Taxonomy" id="3750"/>
    <lineage>
        <taxon>Eukaryota</taxon>
        <taxon>Viridiplantae</taxon>
        <taxon>Streptophyta</taxon>
        <taxon>Embryophyta</taxon>
        <taxon>Tracheophyta</taxon>
        <taxon>Spermatophyta</taxon>
        <taxon>Magnoliopsida</taxon>
        <taxon>eudicotyledons</taxon>
        <taxon>Gunneridae</taxon>
        <taxon>Pentapetalae</taxon>
        <taxon>rosids</taxon>
        <taxon>fabids</taxon>
        <taxon>Rosales</taxon>
        <taxon>Rosaceae</taxon>
        <taxon>Amygdaloideae</taxon>
        <taxon>Maleae</taxon>
        <taxon>Malus</taxon>
    </lineage>
</organism>
<evidence type="ECO:0000256" key="2">
    <source>
        <dbReference type="SAM" id="Phobius"/>
    </source>
</evidence>
<evidence type="ECO:0000313" key="3">
    <source>
        <dbReference type="EMBL" id="RXH84905.1"/>
    </source>
</evidence>
<dbReference type="AlphaFoldDB" id="A0A498IRX0"/>
<feature type="region of interest" description="Disordered" evidence="1">
    <location>
        <begin position="1"/>
        <end position="20"/>
    </location>
</feature>
<feature type="region of interest" description="Disordered" evidence="1">
    <location>
        <begin position="97"/>
        <end position="132"/>
    </location>
</feature>
<comment type="caution">
    <text evidence="3">The sequence shown here is derived from an EMBL/GenBank/DDBJ whole genome shotgun (WGS) entry which is preliminary data.</text>
</comment>
<evidence type="ECO:0000256" key="1">
    <source>
        <dbReference type="SAM" id="MobiDB-lite"/>
    </source>
</evidence>
<dbReference type="Proteomes" id="UP000290289">
    <property type="component" value="Chromosome 11"/>
</dbReference>
<keyword evidence="4" id="KW-1185">Reference proteome</keyword>
<evidence type="ECO:0008006" key="5">
    <source>
        <dbReference type="Google" id="ProtNLM"/>
    </source>
</evidence>
<name>A0A498IRX0_MALDO</name>
<accession>A0A498IRX0</accession>
<feature type="compositionally biased region" description="Low complexity" evidence="1">
    <location>
        <begin position="1"/>
        <end position="19"/>
    </location>
</feature>
<proteinExistence type="predicted"/>
<dbReference type="EMBL" id="RDQH01000337">
    <property type="protein sequence ID" value="RXH84905.1"/>
    <property type="molecule type" value="Genomic_DNA"/>
</dbReference>
<protein>
    <recommendedName>
        <fullName evidence="5">Transmembrane protein</fullName>
    </recommendedName>
</protein>
<keyword evidence="2" id="KW-0812">Transmembrane</keyword>
<sequence length="256" mass="28688">MVTEAAAWAPAMAPTASSPQDQDGIRFLLDRHYALHGEVMMVVVILLFAAFIFCLLVFPCLRRAKNRHLRSSLDEDSDVVGKPSSCFSSWFMKRRTDGDGASSTELSLRRHKKTTSTTVSRNNLARETRSSEMRMVTEAAAWAPAMAPTASSPQDQDGIRYLLDRHYALHGEVMMVVVILLFAAFIFCLLVFPRLRQAKNRHLRSSLDEDSDVVGKPSSCFSSWFMKRRTDGDGASSTELPLRRYISSEVTRNTSS</sequence>
<feature type="transmembrane region" description="Helical" evidence="2">
    <location>
        <begin position="39"/>
        <end position="61"/>
    </location>
</feature>